<dbReference type="EMBL" id="OCMF01000004">
    <property type="protein sequence ID" value="SOC81277.1"/>
    <property type="molecule type" value="Genomic_DNA"/>
</dbReference>
<proteinExistence type="predicted"/>
<keyword evidence="2" id="KW-1185">Reference proteome</keyword>
<dbReference type="Proteomes" id="UP000219193">
    <property type="component" value="Unassembled WGS sequence"/>
</dbReference>
<name>A0A285X7F2_9FLAO</name>
<reference evidence="2" key="1">
    <citation type="submission" date="2017-09" db="EMBL/GenBank/DDBJ databases">
        <authorList>
            <person name="Varghese N."/>
            <person name="Submissions S."/>
        </authorList>
    </citation>
    <scope>NUCLEOTIDE SEQUENCE [LARGE SCALE GENOMIC DNA]</scope>
    <source>
        <strain evidence="2">CGMCC 1.12641</strain>
    </source>
</reference>
<evidence type="ECO:0000313" key="1">
    <source>
        <dbReference type="EMBL" id="SOC81277.1"/>
    </source>
</evidence>
<protein>
    <recommendedName>
        <fullName evidence="3">GRAM domain-containing protein</fullName>
    </recommendedName>
</protein>
<accession>A0A285X7F2</accession>
<dbReference type="RefSeq" id="WP_097057043.1">
    <property type="nucleotide sequence ID" value="NZ_OCMF01000004.1"/>
</dbReference>
<organism evidence="1 2">
    <name type="scientific">Salinimicrobium sediminis</name>
    <dbReference type="NCBI Taxonomy" id="1343891"/>
    <lineage>
        <taxon>Bacteria</taxon>
        <taxon>Pseudomonadati</taxon>
        <taxon>Bacteroidota</taxon>
        <taxon>Flavobacteriia</taxon>
        <taxon>Flavobacteriales</taxon>
        <taxon>Flavobacteriaceae</taxon>
        <taxon>Salinimicrobium</taxon>
    </lineage>
</organism>
<evidence type="ECO:0008006" key="3">
    <source>
        <dbReference type="Google" id="ProtNLM"/>
    </source>
</evidence>
<sequence length="104" mass="11409">MSEKTLRFIGGHLIGPLSATIPLATLRVSSSKLVIRSFFAAAELKASEVTALKEVIFIPFLGQGIKIIHNQPQLPKTIIFWSLKNPEKLIQAINDKGFVPEGVQ</sequence>
<dbReference type="AlphaFoldDB" id="A0A285X7F2"/>
<evidence type="ECO:0000313" key="2">
    <source>
        <dbReference type="Proteomes" id="UP000219193"/>
    </source>
</evidence>
<gene>
    <name evidence="1" type="ORF">SAMN06296241_2852</name>
</gene>
<dbReference type="OrthoDB" id="1253105at2"/>